<dbReference type="Pfam" id="PF07707">
    <property type="entry name" value="BACK"/>
    <property type="match status" value="1"/>
</dbReference>
<protein>
    <submittedName>
        <fullName evidence="5">(pine wood nematode) hypothetical protein</fullName>
    </submittedName>
    <submittedName>
        <fullName evidence="8">BTB domain-containing protein</fullName>
    </submittedName>
</protein>
<dbReference type="Proteomes" id="UP000582659">
    <property type="component" value="Unassembled WGS sequence"/>
</dbReference>
<feature type="domain" description="BTB" evidence="4">
    <location>
        <begin position="94"/>
        <end position="233"/>
    </location>
</feature>
<dbReference type="eggNOG" id="KOG2075">
    <property type="taxonomic scope" value="Eukaryota"/>
</dbReference>
<dbReference type="EMBL" id="CAJFDI010000006">
    <property type="protein sequence ID" value="CAD5234280.1"/>
    <property type="molecule type" value="Genomic_DNA"/>
</dbReference>
<evidence type="ECO:0000313" key="6">
    <source>
        <dbReference type="Proteomes" id="UP000095284"/>
    </source>
</evidence>
<dbReference type="SMR" id="A0A1I7SM23"/>
<dbReference type="Gene3D" id="3.30.710.10">
    <property type="entry name" value="Potassium Channel Kv1.1, Chain A"/>
    <property type="match status" value="1"/>
</dbReference>
<accession>A0A1I7SM23</accession>
<evidence type="ECO:0000313" key="7">
    <source>
        <dbReference type="Proteomes" id="UP000659654"/>
    </source>
</evidence>
<dbReference type="Proteomes" id="UP000659654">
    <property type="component" value="Unassembled WGS sequence"/>
</dbReference>
<sequence length="608" mass="68652">MWSVWELSAPRKDYTSSTRVLKLFPFSVVHFSFSPRQIQPWGIKIMELMSLKESQEPHSSSDSMESINEEPPVTPRFIPMLKRLNEFRTMAIGCDVTFLVGEKRRPIFCHKLILACSSEVFKAMFYGLLSEFPHTFPSADLDQNSVEENSDSTSLSSSLCSSEDSFGQSPEDDGDIQSKINHIPVLPPTQTRYVATDMTMFADRRYVSPVETVEVPDINPSAFRKMIDFIYNDFDPKSVHLTDHNVMEVLYAAKKYAIDALVDECVRYLLNDLTPFNAVFLLSQARVFNEETLIERCFDVIDRNTDVALQPHHIEDVDKDTLMTVLSRTQLDPSSELVIFQAARAWAEAECNRQKLETSPINIRLVLGNALGLIRYPRMDVHEFGQVAITGILTCEELAEVYMHLTVKPQPFCRYSSGFRCSSRSKHTVSRFAAVSSKRCSKRENKVAFTVDREIQIHGLGIYGMNPIKPHSEEENTWRCQVEIQLGVVTDPSSYASTLGVLSSNTVFMQGFIGDEQPLVASFKEPISCSSGQNYVATVRFISETAIQTISGKDGKDSVTVSLPNDESVTFKFNSYRNSYGDDGYKSEGQIPTLHFYVAWPEKEVTAV</sequence>
<keyword evidence="2" id="KW-0963">Cytoplasm</keyword>
<dbReference type="InterPro" id="IPR011333">
    <property type="entry name" value="SKP1/BTB/POZ_sf"/>
</dbReference>
<dbReference type="Gene3D" id="1.25.40.420">
    <property type="match status" value="1"/>
</dbReference>
<dbReference type="AlphaFoldDB" id="A0A1I7SM23"/>
<organism evidence="6 8">
    <name type="scientific">Bursaphelenchus xylophilus</name>
    <name type="common">Pinewood nematode worm</name>
    <name type="synonym">Aphelenchoides xylophilus</name>
    <dbReference type="NCBI Taxonomy" id="6326"/>
    <lineage>
        <taxon>Eukaryota</taxon>
        <taxon>Metazoa</taxon>
        <taxon>Ecdysozoa</taxon>
        <taxon>Nematoda</taxon>
        <taxon>Chromadorea</taxon>
        <taxon>Rhabditida</taxon>
        <taxon>Tylenchina</taxon>
        <taxon>Tylenchomorpha</taxon>
        <taxon>Aphelenchoidea</taxon>
        <taxon>Aphelenchoididae</taxon>
        <taxon>Bursaphelenchus</taxon>
    </lineage>
</organism>
<feature type="compositionally biased region" description="Low complexity" evidence="3">
    <location>
        <begin position="151"/>
        <end position="165"/>
    </location>
</feature>
<evidence type="ECO:0000313" key="8">
    <source>
        <dbReference type="WBParaSite" id="BXY_1410600.1"/>
    </source>
</evidence>
<proteinExistence type="predicted"/>
<dbReference type="WBParaSite" id="BXY_1410600.1">
    <property type="protein sequence ID" value="BXY_1410600.1"/>
    <property type="gene ID" value="BXY_1410600"/>
</dbReference>
<dbReference type="SMART" id="SM00875">
    <property type="entry name" value="BACK"/>
    <property type="match status" value="1"/>
</dbReference>
<evidence type="ECO:0000259" key="4">
    <source>
        <dbReference type="PROSITE" id="PS50097"/>
    </source>
</evidence>
<dbReference type="PANTHER" id="PTHR45774:SF3">
    <property type="entry name" value="BTB (POZ) DOMAIN-CONTAINING 2B-RELATED"/>
    <property type="match status" value="1"/>
</dbReference>
<dbReference type="InterPro" id="IPR012983">
    <property type="entry name" value="PHR"/>
</dbReference>
<dbReference type="InterPro" id="IPR011705">
    <property type="entry name" value="BACK"/>
</dbReference>
<reference evidence="5" key="2">
    <citation type="submission" date="2020-09" db="EMBL/GenBank/DDBJ databases">
        <authorList>
            <person name="Kikuchi T."/>
        </authorList>
    </citation>
    <scope>NUCLEOTIDE SEQUENCE</scope>
    <source>
        <strain evidence="5">Ka4C1</strain>
    </source>
</reference>
<dbReference type="OrthoDB" id="6049320at2759"/>
<dbReference type="InterPro" id="IPR000210">
    <property type="entry name" value="BTB/POZ_dom"/>
</dbReference>
<dbReference type="PANTHER" id="PTHR45774">
    <property type="entry name" value="BTB/POZ DOMAIN-CONTAINING"/>
    <property type="match status" value="1"/>
</dbReference>
<evidence type="ECO:0000313" key="5">
    <source>
        <dbReference type="EMBL" id="CAD5234280.1"/>
    </source>
</evidence>
<evidence type="ECO:0000256" key="3">
    <source>
        <dbReference type="SAM" id="MobiDB-lite"/>
    </source>
</evidence>
<dbReference type="Pfam" id="PF08005">
    <property type="entry name" value="PHR"/>
    <property type="match status" value="1"/>
</dbReference>
<feature type="region of interest" description="Disordered" evidence="3">
    <location>
        <begin position="143"/>
        <end position="173"/>
    </location>
</feature>
<gene>
    <name evidence="5" type="ORF">BXYJ_LOCUS14371</name>
</gene>
<dbReference type="EMBL" id="CAJFCV020000006">
    <property type="protein sequence ID" value="CAG9129969.1"/>
    <property type="molecule type" value="Genomic_DNA"/>
</dbReference>
<dbReference type="PROSITE" id="PS50097">
    <property type="entry name" value="BTB"/>
    <property type="match status" value="1"/>
</dbReference>
<dbReference type="Proteomes" id="UP000095284">
    <property type="component" value="Unplaced"/>
</dbReference>
<dbReference type="InterPro" id="IPR038648">
    <property type="entry name" value="PHR_sf"/>
</dbReference>
<evidence type="ECO:0000256" key="2">
    <source>
        <dbReference type="ARBA" id="ARBA00022490"/>
    </source>
</evidence>
<comment type="subcellular location">
    <subcellularLocation>
        <location evidence="1">Cytoplasm</location>
    </subcellularLocation>
</comment>
<name>A0A1I7SM23_BURXY</name>
<dbReference type="GO" id="GO:0005737">
    <property type="term" value="C:cytoplasm"/>
    <property type="evidence" value="ECO:0007669"/>
    <property type="project" value="UniProtKB-SubCell"/>
</dbReference>
<dbReference type="SMART" id="SM00225">
    <property type="entry name" value="BTB"/>
    <property type="match status" value="1"/>
</dbReference>
<keyword evidence="7" id="KW-1185">Reference proteome</keyword>
<reference evidence="8" key="1">
    <citation type="submission" date="2016-11" db="UniProtKB">
        <authorList>
            <consortium name="WormBaseParasite"/>
        </authorList>
    </citation>
    <scope>IDENTIFICATION</scope>
</reference>
<dbReference type="Pfam" id="PF00651">
    <property type="entry name" value="BTB"/>
    <property type="match status" value="2"/>
</dbReference>
<dbReference type="Gene3D" id="2.60.120.820">
    <property type="entry name" value="PHR domain"/>
    <property type="match status" value="1"/>
</dbReference>
<dbReference type="SUPFAM" id="SSF54695">
    <property type="entry name" value="POZ domain"/>
    <property type="match status" value="1"/>
</dbReference>
<evidence type="ECO:0000256" key="1">
    <source>
        <dbReference type="ARBA" id="ARBA00004496"/>
    </source>
</evidence>